<evidence type="ECO:0000256" key="2">
    <source>
        <dbReference type="ARBA" id="ARBA00022487"/>
    </source>
</evidence>
<feature type="domain" description="Carboxylesterase type B" evidence="5">
    <location>
        <begin position="17"/>
        <end position="538"/>
    </location>
</feature>
<evidence type="ECO:0000313" key="6">
    <source>
        <dbReference type="EMBL" id="KAK0405788.1"/>
    </source>
</evidence>
<dbReference type="PANTHER" id="PTHR44590:SF3">
    <property type="entry name" value="CARBOXYLESTERASE TYPE B DOMAIN-CONTAINING PROTEIN"/>
    <property type="match status" value="1"/>
</dbReference>
<dbReference type="InterPro" id="IPR002018">
    <property type="entry name" value="CarbesteraseB"/>
</dbReference>
<dbReference type="PROSITE" id="PS00122">
    <property type="entry name" value="CARBOXYLESTERASE_B_1"/>
    <property type="match status" value="1"/>
</dbReference>
<name>A0AA39HH65_9BILA</name>
<keyword evidence="3 4" id="KW-0378">Hydrolase</keyword>
<accession>A0AA39HH65</accession>
<reference evidence="6" key="1">
    <citation type="submission" date="2023-06" db="EMBL/GenBank/DDBJ databases">
        <title>Genomic analysis of the entomopathogenic nematode Steinernema hermaphroditum.</title>
        <authorList>
            <person name="Schwarz E.M."/>
            <person name="Heppert J.K."/>
            <person name="Baniya A."/>
            <person name="Schwartz H.T."/>
            <person name="Tan C.-H."/>
            <person name="Antoshechkin I."/>
            <person name="Sternberg P.W."/>
            <person name="Goodrich-Blair H."/>
            <person name="Dillman A.R."/>
        </authorList>
    </citation>
    <scope>NUCLEOTIDE SEQUENCE</scope>
    <source>
        <strain evidence="6">PS9179</strain>
        <tissue evidence="6">Whole animal</tissue>
    </source>
</reference>
<feature type="signal peptide" evidence="4">
    <location>
        <begin position="1"/>
        <end position="16"/>
    </location>
</feature>
<dbReference type="EC" id="3.1.1.-" evidence="4"/>
<dbReference type="Gene3D" id="3.40.50.1820">
    <property type="entry name" value="alpha/beta hydrolase"/>
    <property type="match status" value="1"/>
</dbReference>
<keyword evidence="4" id="KW-0732">Signal</keyword>
<comment type="similarity">
    <text evidence="1 4">Belongs to the type-B carboxylesterase/lipase family.</text>
</comment>
<organism evidence="6 7">
    <name type="scientific">Steinernema hermaphroditum</name>
    <dbReference type="NCBI Taxonomy" id="289476"/>
    <lineage>
        <taxon>Eukaryota</taxon>
        <taxon>Metazoa</taxon>
        <taxon>Ecdysozoa</taxon>
        <taxon>Nematoda</taxon>
        <taxon>Chromadorea</taxon>
        <taxon>Rhabditida</taxon>
        <taxon>Tylenchina</taxon>
        <taxon>Panagrolaimomorpha</taxon>
        <taxon>Strongyloidoidea</taxon>
        <taxon>Steinernematidae</taxon>
        <taxon>Steinernema</taxon>
    </lineage>
</organism>
<dbReference type="Proteomes" id="UP001175271">
    <property type="component" value="Unassembled WGS sequence"/>
</dbReference>
<evidence type="ECO:0000256" key="3">
    <source>
        <dbReference type="ARBA" id="ARBA00022801"/>
    </source>
</evidence>
<gene>
    <name evidence="6" type="ORF">QR680_018195</name>
</gene>
<dbReference type="GO" id="GO:0052689">
    <property type="term" value="F:carboxylic ester hydrolase activity"/>
    <property type="evidence" value="ECO:0007669"/>
    <property type="project" value="UniProtKB-KW"/>
</dbReference>
<dbReference type="Pfam" id="PF00135">
    <property type="entry name" value="COesterase"/>
    <property type="match status" value="1"/>
</dbReference>
<proteinExistence type="inferred from homology"/>
<protein>
    <recommendedName>
        <fullName evidence="4">Carboxylic ester hydrolase</fullName>
        <ecNumber evidence="4">3.1.1.-</ecNumber>
    </recommendedName>
</protein>
<dbReference type="AlphaFoldDB" id="A0AA39HH65"/>
<evidence type="ECO:0000256" key="1">
    <source>
        <dbReference type="ARBA" id="ARBA00005964"/>
    </source>
</evidence>
<dbReference type="InterPro" id="IPR029058">
    <property type="entry name" value="AB_hydrolase_fold"/>
</dbReference>
<keyword evidence="2" id="KW-0719">Serine esterase</keyword>
<dbReference type="PANTHER" id="PTHR44590">
    <property type="entry name" value="CARBOXYLIC ESTER HYDROLASE-RELATED"/>
    <property type="match status" value="1"/>
</dbReference>
<comment type="caution">
    <text evidence="6">The sequence shown here is derived from an EMBL/GenBank/DDBJ whole genome shotgun (WGS) entry which is preliminary data.</text>
</comment>
<evidence type="ECO:0000259" key="5">
    <source>
        <dbReference type="Pfam" id="PF00135"/>
    </source>
</evidence>
<dbReference type="EMBL" id="JAUCMV010000004">
    <property type="protein sequence ID" value="KAK0405788.1"/>
    <property type="molecule type" value="Genomic_DNA"/>
</dbReference>
<evidence type="ECO:0000313" key="7">
    <source>
        <dbReference type="Proteomes" id="UP001175271"/>
    </source>
</evidence>
<dbReference type="SUPFAM" id="SSF53474">
    <property type="entry name" value="alpha/beta-Hydrolases"/>
    <property type="match status" value="1"/>
</dbReference>
<sequence>MLSVFLFVLLATTVGASPVVDTFYGPVKGFEYGMSNGDTANIFLGIPFAKPPVGDLRFEKPKKLDKWSDVKEAKNFGLSCQPHHRSFMFGRPEMYGEDCLTLNVMAPAKKSSDPDGYPVFVFIYGGAFELGSSALYGYKNISENFVSEGIVFVTLNYRLSAFGFFSTGDHHMPGNLGLWDQTAALHFIQEVISQFGGNPKKVTISGESAGAASVSALTHSFHSNKLFHQAIAMSGSINSPWAESQRVVNVSKELANVLGCDGESKDILFCMKTKSVDDILDGIEKIGAVHEHLFPYKFHPRCDDEFLPYDLETLLKEAPPIPFITGVTDTEGGLMSQGNNMPELAKIGIDPDKWHSFSAKEFKKFISEKALLADDPNELAEKLVEFYVERPIEGKEKMEWKDYLERFTTMGSDLHYVFPMYKEAMAKISHNVPVYLYVEEYHNPEPQANLPIKGAYHGNELFYLFATTFLPTFEMTDQDRAFQMNLLEAFVTFVKTGKPTVNNKSWNPATNDHPDRFMSFAPESQMKDGFMKESIAFWKESMAKKSAPHSEL</sequence>
<dbReference type="InterPro" id="IPR019826">
    <property type="entry name" value="Carboxylesterase_B_AS"/>
</dbReference>
<keyword evidence="7" id="KW-1185">Reference proteome</keyword>
<feature type="chain" id="PRO_5041486818" description="Carboxylic ester hydrolase" evidence="4">
    <location>
        <begin position="17"/>
        <end position="552"/>
    </location>
</feature>
<evidence type="ECO:0000256" key="4">
    <source>
        <dbReference type="RuleBase" id="RU361235"/>
    </source>
</evidence>